<dbReference type="PROSITE" id="PS00039">
    <property type="entry name" value="DEAD_ATP_HELICASE"/>
    <property type="match status" value="1"/>
</dbReference>
<dbReference type="AlphaFoldDB" id="A0A9N9C555"/>
<protein>
    <submittedName>
        <fullName evidence="1">6394_t:CDS:1</fullName>
    </submittedName>
</protein>
<evidence type="ECO:0000313" key="1">
    <source>
        <dbReference type="EMBL" id="CAG8589342.1"/>
    </source>
</evidence>
<dbReference type="Gene3D" id="3.40.50.300">
    <property type="entry name" value="P-loop containing nucleotide triphosphate hydrolases"/>
    <property type="match status" value="1"/>
</dbReference>
<dbReference type="Proteomes" id="UP000789739">
    <property type="component" value="Unassembled WGS sequence"/>
</dbReference>
<dbReference type="InterPro" id="IPR027417">
    <property type="entry name" value="P-loop_NTPase"/>
</dbReference>
<gene>
    <name evidence="1" type="ORF">PBRASI_LOCUS7042</name>
</gene>
<comment type="caution">
    <text evidence="1">The sequence shown here is derived from an EMBL/GenBank/DDBJ whole genome shotgun (WGS) entry which is preliminary data.</text>
</comment>
<organism evidence="1 2">
    <name type="scientific">Paraglomus brasilianum</name>
    <dbReference type="NCBI Taxonomy" id="144538"/>
    <lineage>
        <taxon>Eukaryota</taxon>
        <taxon>Fungi</taxon>
        <taxon>Fungi incertae sedis</taxon>
        <taxon>Mucoromycota</taxon>
        <taxon>Glomeromycotina</taxon>
        <taxon>Glomeromycetes</taxon>
        <taxon>Paraglomerales</taxon>
        <taxon>Paraglomeraceae</taxon>
        <taxon>Paraglomus</taxon>
    </lineage>
</organism>
<dbReference type="SUPFAM" id="SSF52540">
    <property type="entry name" value="P-loop containing nucleoside triphosphate hydrolases"/>
    <property type="match status" value="1"/>
</dbReference>
<dbReference type="OrthoDB" id="2445210at2759"/>
<reference evidence="1" key="1">
    <citation type="submission" date="2021-06" db="EMBL/GenBank/DDBJ databases">
        <authorList>
            <person name="Kallberg Y."/>
            <person name="Tangrot J."/>
            <person name="Rosling A."/>
        </authorList>
    </citation>
    <scope>NUCLEOTIDE SEQUENCE</scope>
    <source>
        <strain evidence="1">BR232B</strain>
    </source>
</reference>
<evidence type="ECO:0000313" key="2">
    <source>
        <dbReference type="Proteomes" id="UP000789739"/>
    </source>
</evidence>
<name>A0A9N9C555_9GLOM</name>
<dbReference type="InterPro" id="IPR000629">
    <property type="entry name" value="RNA-helicase_DEAD-box_CS"/>
</dbReference>
<accession>A0A9N9C555</accession>
<sequence length="105" mass="12331">MVTPQKGRILIEDERGNIYNLHKDINLKHWRENNVAYCAHDTLIEEGSTGQKQLANINQVLEQKKQAQIFLFDEADNALDQDNQEKFQERIKELAKNKLVVYIKH</sequence>
<dbReference type="EMBL" id="CAJVPI010001017">
    <property type="protein sequence ID" value="CAG8589342.1"/>
    <property type="molecule type" value="Genomic_DNA"/>
</dbReference>
<proteinExistence type="predicted"/>
<keyword evidence="2" id="KW-1185">Reference proteome</keyword>